<dbReference type="InterPro" id="IPR019039">
    <property type="entry name" value="T4-Rnl1-like_N"/>
</dbReference>
<dbReference type="GeneID" id="55601578"/>
<sequence>MKIHELMDPWALQIMLEEGYVRYKTHNEFPELRIFEYTEKCVYERVWNNVTKKTRGLIVNWETKEILARPFDKFFNYGEPSQTVQLDPTDYVRVTDKMDGSLGILYRRPDGFLAIATKGSFHSEQAEWATKEIRKYMTTHFREDEETWMFEIIYPSNRIVLDYEGYSGLVLLGVRLIDEGFVALPEDVFDWKGRKATTFRYQTLQEALEASPRRNAEGFVVHIPDRKVMVKIKQEDYVLLHKIVTGLTPRRVWENLSEGKTLEDMLEIVPDEWHDWLREQYDVLLEKHWNICDASEKEYWRIVTALDTKFGRDNWSQKDFAEFAKDPKWSMYPHLVFGYRNGRDMEEAIWKMLKPRGDE</sequence>
<protein>
    <submittedName>
        <fullName evidence="2">RNA ligase</fullName>
    </submittedName>
</protein>
<evidence type="ECO:0000313" key="2">
    <source>
        <dbReference type="EMBL" id="APC46427.1"/>
    </source>
</evidence>
<evidence type="ECO:0000259" key="1">
    <source>
        <dbReference type="Pfam" id="PF09511"/>
    </source>
</evidence>
<keyword evidence="3" id="KW-1185">Reference proteome</keyword>
<keyword evidence="2" id="KW-0436">Ligase</keyword>
<name>A0A1J0GW81_9CAUD</name>
<dbReference type="Proteomes" id="UP000224898">
    <property type="component" value="Segment"/>
</dbReference>
<dbReference type="EMBL" id="KX925554">
    <property type="protein sequence ID" value="APC46427.1"/>
    <property type="molecule type" value="Genomic_DNA"/>
</dbReference>
<dbReference type="RefSeq" id="YP_009831889.1">
    <property type="nucleotide sequence ID" value="NC_048650.1"/>
</dbReference>
<dbReference type="KEGG" id="vg:55601578"/>
<dbReference type="GO" id="GO:0016874">
    <property type="term" value="F:ligase activity"/>
    <property type="evidence" value="ECO:0007669"/>
    <property type="project" value="UniProtKB-KW"/>
</dbReference>
<reference evidence="2 3" key="1">
    <citation type="submission" date="2016-09" db="EMBL/GenBank/DDBJ databases">
        <title>Complete Genome Sequence of Streptomyces 5a phage BRock.</title>
        <authorList>
            <person name="Crossman A."/>
            <person name="Baron S."/>
            <person name="Jamdagni P."/>
            <person name="Khatri P."/>
            <person name="Sharma D."/>
            <person name="Pandey M."/>
            <person name="Goyal S."/>
            <person name="Kumar S."/>
            <person name="Phogat A."/>
            <person name="Chawla G."/>
            <person name="Pasricha M."/>
            <person name="Gupta K."/>
            <person name="Bazzad D."/>
            <person name="Aggarwal V."/>
            <person name="Poughat A."/>
            <person name="Singh K."/>
            <person name="Rana P."/>
            <person name="Gautam R."/>
            <person name="Sharma V."/>
            <person name="Tyagi D."/>
            <person name="Shahi A."/>
            <person name="Jangra N."/>
            <person name="Malik M."/>
            <person name="Sidhu P.K."/>
            <person name="Malik S."/>
            <person name="Ghalyan Y."/>
            <person name="Sharma S.S."/>
            <person name="Malik A."/>
            <person name="Chuttani R."/>
            <person name="Bamal N."/>
            <person name="Bhadula D."/>
            <person name="Batra A."/>
            <person name="Temple L."/>
            <person name="Nehra K."/>
        </authorList>
    </citation>
    <scope>NUCLEOTIDE SEQUENCE [LARGE SCALE GENOMIC DNA]</scope>
</reference>
<feature type="domain" description="T4 RNA ligase 1-like N-terminal" evidence="1">
    <location>
        <begin position="54"/>
        <end position="237"/>
    </location>
</feature>
<dbReference type="Pfam" id="PF09511">
    <property type="entry name" value="RNA_lig_T4_1"/>
    <property type="match status" value="1"/>
</dbReference>
<proteinExistence type="predicted"/>
<organism evidence="2 3">
    <name type="scientific">Streptomyces phage BRock</name>
    <dbReference type="NCBI Taxonomy" id="1913591"/>
    <lineage>
        <taxon>Viruses</taxon>
        <taxon>Duplodnaviria</taxon>
        <taxon>Heunggongvirae</taxon>
        <taxon>Uroviricota</taxon>
        <taxon>Caudoviricetes</taxon>
        <taxon>Borockvirus</taxon>
        <taxon>Borockvirus brock</taxon>
    </lineage>
</organism>
<accession>A0A1J0GW81</accession>
<evidence type="ECO:0000313" key="3">
    <source>
        <dbReference type="Proteomes" id="UP000224898"/>
    </source>
</evidence>